<dbReference type="InterPro" id="IPR001789">
    <property type="entry name" value="Sig_transdc_resp-reg_receiver"/>
</dbReference>
<dbReference type="PRINTS" id="PR00032">
    <property type="entry name" value="HTHARAC"/>
</dbReference>
<dbReference type="SMART" id="SM00448">
    <property type="entry name" value="REC"/>
    <property type="match status" value="1"/>
</dbReference>
<evidence type="ECO:0000259" key="5">
    <source>
        <dbReference type="PROSITE" id="PS01124"/>
    </source>
</evidence>
<sequence length="522" mass="58523">MKVLIVDDEVIIRNGLSTVIKWSDYGFTMLPPAASAEEALQRIPDEMPDIIFTDIRMTGISGLDMAHEVKQQFPGIEIIVISGFDEFTYAQQAMREGVRDYLLKTSRPGEIVQAALKVKDRLEKRRQSQAQGKAQEMVVNRGFLRRLLASGVSPDEQAQEEFKERFPDLRMDEGQGQLQVWMLSIRLPEHSGDGSPGGDLLGLIGGCLAESVPCAWLEWSGMLLVLTRVEEPGALSRMDAAIRKVQPSTGYQIISASGEPVSRLGELPRALDTAVQASSYMWLLGGEQSIRYADIGKRKGIRTVCSVEEESELSSLLRSGSRARLEAWVAELFERIRSSKEATPGSAEAYLNSLLVAAQRWLERAAASIGYTKPLQQQDALNIRELNSRPDELLFQALERIMKQYGEMSAATSPVQRAVEYIHEHLGLSLSLQQVARHVHMNPNYFSEMFKKETGQNYIEFVTQAKLRKAMILLKETPAKVSEIANDVGYEDIKYFNRLFKKFTGQTPSEYRTSSEFCPSID</sequence>
<dbReference type="Proteomes" id="UP000435177">
    <property type="component" value="Unassembled WGS sequence"/>
</dbReference>
<evidence type="ECO:0000256" key="3">
    <source>
        <dbReference type="ARBA" id="ARBA00023163"/>
    </source>
</evidence>
<evidence type="ECO:0000256" key="4">
    <source>
        <dbReference type="PROSITE-ProRule" id="PRU00169"/>
    </source>
</evidence>
<dbReference type="SMART" id="SM00342">
    <property type="entry name" value="HTH_ARAC"/>
    <property type="match status" value="1"/>
</dbReference>
<keyword evidence="1" id="KW-0805">Transcription regulation</keyword>
<dbReference type="SUPFAM" id="SSF52172">
    <property type="entry name" value="CheY-like"/>
    <property type="match status" value="1"/>
</dbReference>
<dbReference type="InterPro" id="IPR009057">
    <property type="entry name" value="Homeodomain-like_sf"/>
</dbReference>
<dbReference type="PROSITE" id="PS50110">
    <property type="entry name" value="RESPONSE_REGULATORY"/>
    <property type="match status" value="1"/>
</dbReference>
<dbReference type="RefSeq" id="WP_155617552.1">
    <property type="nucleotide sequence ID" value="NZ_WOAA01000002.1"/>
</dbReference>
<keyword evidence="2" id="KW-0238">DNA-binding</keyword>
<name>A0ABW9SY63_9BACL</name>
<dbReference type="EMBL" id="WOAA01000002">
    <property type="protein sequence ID" value="MUG65246.1"/>
    <property type="molecule type" value="Genomic_DNA"/>
</dbReference>
<protein>
    <submittedName>
        <fullName evidence="7">Response regulator</fullName>
    </submittedName>
</protein>
<feature type="domain" description="HTH araC/xylS-type" evidence="5">
    <location>
        <begin position="416"/>
        <end position="514"/>
    </location>
</feature>
<organism evidence="7 8">
    <name type="scientific">Paenibacillus campinasensis</name>
    <dbReference type="NCBI Taxonomy" id="66347"/>
    <lineage>
        <taxon>Bacteria</taxon>
        <taxon>Bacillati</taxon>
        <taxon>Bacillota</taxon>
        <taxon>Bacilli</taxon>
        <taxon>Bacillales</taxon>
        <taxon>Paenibacillaceae</taxon>
        <taxon>Paenibacillus</taxon>
    </lineage>
</organism>
<dbReference type="SUPFAM" id="SSF46689">
    <property type="entry name" value="Homeodomain-like"/>
    <property type="match status" value="2"/>
</dbReference>
<dbReference type="InterPro" id="IPR020449">
    <property type="entry name" value="Tscrpt_reg_AraC-type_HTH"/>
</dbReference>
<evidence type="ECO:0000313" key="8">
    <source>
        <dbReference type="Proteomes" id="UP000435177"/>
    </source>
</evidence>
<dbReference type="PANTHER" id="PTHR43280">
    <property type="entry name" value="ARAC-FAMILY TRANSCRIPTIONAL REGULATOR"/>
    <property type="match status" value="1"/>
</dbReference>
<dbReference type="InterPro" id="IPR011006">
    <property type="entry name" value="CheY-like_superfamily"/>
</dbReference>
<accession>A0ABW9SY63</accession>
<dbReference type="PROSITE" id="PS00041">
    <property type="entry name" value="HTH_ARAC_FAMILY_1"/>
    <property type="match status" value="1"/>
</dbReference>
<gene>
    <name evidence="7" type="ORF">GNP94_04405</name>
</gene>
<dbReference type="InterPro" id="IPR018060">
    <property type="entry name" value="HTH_AraC"/>
</dbReference>
<dbReference type="Gene3D" id="3.40.50.2300">
    <property type="match status" value="1"/>
</dbReference>
<comment type="caution">
    <text evidence="7">The sequence shown here is derived from an EMBL/GenBank/DDBJ whole genome shotgun (WGS) entry which is preliminary data.</text>
</comment>
<proteinExistence type="predicted"/>
<reference evidence="7 8" key="1">
    <citation type="submission" date="2019-11" db="EMBL/GenBank/DDBJ databases">
        <title>Draft genome sequences of five Paenibacillus species of dairy origin.</title>
        <authorList>
            <person name="Olajide A.M."/>
            <person name="Chen S."/>
            <person name="Lapointe G."/>
        </authorList>
    </citation>
    <scope>NUCLEOTIDE SEQUENCE [LARGE SCALE GENOMIC DNA]</scope>
    <source>
        <strain evidence="7 8">3CS1</strain>
    </source>
</reference>
<dbReference type="Pfam" id="PF12833">
    <property type="entry name" value="HTH_18"/>
    <property type="match status" value="1"/>
</dbReference>
<keyword evidence="4" id="KW-0597">Phosphoprotein</keyword>
<dbReference type="PANTHER" id="PTHR43280:SF2">
    <property type="entry name" value="HTH-TYPE TRANSCRIPTIONAL REGULATOR EXSA"/>
    <property type="match status" value="1"/>
</dbReference>
<evidence type="ECO:0000256" key="1">
    <source>
        <dbReference type="ARBA" id="ARBA00023015"/>
    </source>
</evidence>
<dbReference type="InterPro" id="IPR018062">
    <property type="entry name" value="HTH_AraC-typ_CS"/>
</dbReference>
<evidence type="ECO:0000259" key="6">
    <source>
        <dbReference type="PROSITE" id="PS50110"/>
    </source>
</evidence>
<keyword evidence="3" id="KW-0804">Transcription</keyword>
<keyword evidence="8" id="KW-1185">Reference proteome</keyword>
<feature type="domain" description="Response regulatory" evidence="6">
    <location>
        <begin position="2"/>
        <end position="119"/>
    </location>
</feature>
<evidence type="ECO:0000256" key="2">
    <source>
        <dbReference type="ARBA" id="ARBA00023125"/>
    </source>
</evidence>
<dbReference type="PROSITE" id="PS01124">
    <property type="entry name" value="HTH_ARAC_FAMILY_2"/>
    <property type="match status" value="1"/>
</dbReference>
<evidence type="ECO:0000313" key="7">
    <source>
        <dbReference type="EMBL" id="MUG65246.1"/>
    </source>
</evidence>
<feature type="modified residue" description="4-aspartylphosphate" evidence="4">
    <location>
        <position position="54"/>
    </location>
</feature>
<dbReference type="Gene3D" id="1.10.10.60">
    <property type="entry name" value="Homeodomain-like"/>
    <property type="match status" value="2"/>
</dbReference>
<dbReference type="CDD" id="cd17536">
    <property type="entry name" value="REC_YesN-like"/>
    <property type="match status" value="1"/>
</dbReference>
<dbReference type="Pfam" id="PF00072">
    <property type="entry name" value="Response_reg"/>
    <property type="match status" value="1"/>
</dbReference>